<evidence type="ECO:0000256" key="1">
    <source>
        <dbReference type="SAM" id="MobiDB-lite"/>
    </source>
</evidence>
<dbReference type="AlphaFoldDB" id="A0A6N7W8T9"/>
<proteinExistence type="predicted"/>
<evidence type="ECO:0000313" key="3">
    <source>
        <dbReference type="Proteomes" id="UP000436047"/>
    </source>
</evidence>
<reference evidence="2 3" key="1">
    <citation type="submission" date="2019-08" db="EMBL/GenBank/DDBJ databases">
        <title>In-depth cultivation of the pig gut microbiome towards novel bacterial diversity and tailored functional studies.</title>
        <authorList>
            <person name="Wylensek D."/>
            <person name="Hitch T.C.A."/>
            <person name="Clavel T."/>
        </authorList>
    </citation>
    <scope>NUCLEOTIDE SEQUENCE [LARGE SCALE GENOMIC DNA]</scope>
    <source>
        <strain evidence="2 3">WCA-389-WT-23B</strain>
    </source>
</reference>
<feature type="compositionally biased region" description="Polar residues" evidence="1">
    <location>
        <begin position="123"/>
        <end position="147"/>
    </location>
</feature>
<evidence type="ECO:0000313" key="2">
    <source>
        <dbReference type="EMBL" id="MSS91666.1"/>
    </source>
</evidence>
<dbReference type="EMBL" id="VUMI01000073">
    <property type="protein sequence ID" value="MSS91666.1"/>
    <property type="molecule type" value="Genomic_DNA"/>
</dbReference>
<accession>A0A6N7W8T9</accession>
<dbReference type="Proteomes" id="UP000436047">
    <property type="component" value="Unassembled WGS sequence"/>
</dbReference>
<protein>
    <submittedName>
        <fullName evidence="2">Uncharacterized protein</fullName>
    </submittedName>
</protein>
<gene>
    <name evidence="2" type="ORF">FYJ45_26615</name>
</gene>
<feature type="region of interest" description="Disordered" evidence="1">
    <location>
        <begin position="100"/>
        <end position="147"/>
    </location>
</feature>
<dbReference type="RefSeq" id="WP_154468050.1">
    <property type="nucleotide sequence ID" value="NZ_VUMI01000073.1"/>
</dbReference>
<keyword evidence="3" id="KW-1185">Reference proteome</keyword>
<organism evidence="2 3">
    <name type="scientific">Eisenbergiella porci</name>
    <dbReference type="NCBI Taxonomy" id="2652274"/>
    <lineage>
        <taxon>Bacteria</taxon>
        <taxon>Bacillati</taxon>
        <taxon>Bacillota</taxon>
        <taxon>Clostridia</taxon>
        <taxon>Lachnospirales</taxon>
        <taxon>Lachnospiraceae</taxon>
        <taxon>Eisenbergiella</taxon>
    </lineage>
</organism>
<dbReference type="GeneID" id="86056573"/>
<name>A0A6N7W8T9_9FIRM</name>
<comment type="caution">
    <text evidence="2">The sequence shown here is derived from an EMBL/GenBank/DDBJ whole genome shotgun (WGS) entry which is preliminary data.</text>
</comment>
<sequence>MNRRQKKKAYKKKYGHNPPKTEVKYYGKEWGRIMARTMETVAESIRAAIPVICDTLEKFARATRETTERIKTMPEDEFLRFLDNLETEGAKAMARQIRRNGQYGLHTSNAGNIGKSGKEGNTAPGTTDNTGLCGSRTDNTAGNEYGN</sequence>